<comment type="caution">
    <text evidence="2">The sequence shown here is derived from an EMBL/GenBank/DDBJ whole genome shotgun (WGS) entry which is preliminary data.</text>
</comment>
<sequence>MHLRGRPVILCLALAAVLSACGGGSVGVSVGDFDEDDPFAFHPPRSSGLPAAVTVSAATDPAFNGTYASANVWLSPVFRFGGDPQTCRFRFAGLPQAGDQRVLEGEIRYLPGTAQLHRVQVVINGFDFRLAGTAGASVDRAGHLVTFDGAVLTGVEGTMGTLTLTGTIPLRAADKPVGC</sequence>
<accession>A0ABR9S087</accession>
<feature type="chain" id="PRO_5045047274" description="Lipoprotein" evidence="1">
    <location>
        <begin position="23"/>
        <end position="179"/>
    </location>
</feature>
<keyword evidence="3" id="KW-1185">Reference proteome</keyword>
<dbReference type="PROSITE" id="PS51257">
    <property type="entry name" value="PROKAR_LIPOPROTEIN"/>
    <property type="match status" value="1"/>
</dbReference>
<dbReference type="EMBL" id="JADDIV010000001">
    <property type="protein sequence ID" value="MBE7366452.1"/>
    <property type="molecule type" value="Genomic_DNA"/>
</dbReference>
<reference evidence="2 3" key="1">
    <citation type="submission" date="2020-10" db="EMBL/GenBank/DDBJ databases">
        <title>Ramlibacter sp. HM2 16S ribosomal RNA gene Genome sequencing and assembly.</title>
        <authorList>
            <person name="Kang M."/>
        </authorList>
    </citation>
    <scope>NUCLEOTIDE SEQUENCE [LARGE SCALE GENOMIC DNA]</scope>
    <source>
        <strain evidence="2 3">HM2</strain>
    </source>
</reference>
<evidence type="ECO:0008006" key="4">
    <source>
        <dbReference type="Google" id="ProtNLM"/>
    </source>
</evidence>
<name>A0ABR9S087_9BURK</name>
<evidence type="ECO:0000313" key="2">
    <source>
        <dbReference type="EMBL" id="MBE7366452.1"/>
    </source>
</evidence>
<gene>
    <name evidence="2" type="ORF">IM787_02615</name>
</gene>
<proteinExistence type="predicted"/>
<dbReference type="RefSeq" id="WP_193675066.1">
    <property type="nucleotide sequence ID" value="NZ_JADDIV010000001.1"/>
</dbReference>
<protein>
    <recommendedName>
        <fullName evidence="4">Lipoprotein</fullName>
    </recommendedName>
</protein>
<keyword evidence="1" id="KW-0732">Signal</keyword>
<evidence type="ECO:0000256" key="1">
    <source>
        <dbReference type="SAM" id="SignalP"/>
    </source>
</evidence>
<organism evidence="2 3">
    <name type="scientific">Ramlibacter pallidus</name>
    <dbReference type="NCBI Taxonomy" id="2780087"/>
    <lineage>
        <taxon>Bacteria</taxon>
        <taxon>Pseudomonadati</taxon>
        <taxon>Pseudomonadota</taxon>
        <taxon>Betaproteobacteria</taxon>
        <taxon>Burkholderiales</taxon>
        <taxon>Comamonadaceae</taxon>
        <taxon>Ramlibacter</taxon>
    </lineage>
</organism>
<feature type="signal peptide" evidence="1">
    <location>
        <begin position="1"/>
        <end position="22"/>
    </location>
</feature>
<evidence type="ECO:0000313" key="3">
    <source>
        <dbReference type="Proteomes" id="UP000806285"/>
    </source>
</evidence>
<dbReference type="Proteomes" id="UP000806285">
    <property type="component" value="Unassembled WGS sequence"/>
</dbReference>